<gene>
    <name evidence="3" type="ORF">FDQ92_05525</name>
</gene>
<dbReference type="InterPro" id="IPR003848">
    <property type="entry name" value="DUF218"/>
</dbReference>
<feature type="transmembrane region" description="Helical" evidence="1">
    <location>
        <begin position="12"/>
        <end position="31"/>
    </location>
</feature>
<proteinExistence type="predicted"/>
<feature type="domain" description="DUF218" evidence="2">
    <location>
        <begin position="79"/>
        <end position="246"/>
    </location>
</feature>
<evidence type="ECO:0000313" key="3">
    <source>
        <dbReference type="EMBL" id="QCQ21687.1"/>
    </source>
</evidence>
<reference evidence="3 4" key="2">
    <citation type="submission" date="2019-05" db="EMBL/GenBank/DDBJ databases">
        <authorList>
            <person name="Suflita J.M."/>
            <person name="Marks C.R."/>
        </authorList>
    </citation>
    <scope>NUCLEOTIDE SEQUENCE [LARGE SCALE GENOMIC DNA]</scope>
    <source>
        <strain evidence="3 4">ALDC</strain>
    </source>
</reference>
<dbReference type="GO" id="GO:0043164">
    <property type="term" value="P:Gram-negative-bacterium-type cell wall biogenesis"/>
    <property type="evidence" value="ECO:0007669"/>
    <property type="project" value="TreeGrafter"/>
</dbReference>
<keyword evidence="4" id="KW-1185">Reference proteome</keyword>
<dbReference type="KEGG" id="dax:FDQ92_05525"/>
<dbReference type="Proteomes" id="UP000298602">
    <property type="component" value="Chromosome"/>
</dbReference>
<keyword evidence="1" id="KW-0472">Membrane</keyword>
<dbReference type="RefSeq" id="WP_137423656.1">
    <property type="nucleotide sequence ID" value="NZ_CP040098.1"/>
</dbReference>
<evidence type="ECO:0000313" key="4">
    <source>
        <dbReference type="Proteomes" id="UP000298602"/>
    </source>
</evidence>
<dbReference type="Pfam" id="PF02698">
    <property type="entry name" value="DUF218"/>
    <property type="match status" value="1"/>
</dbReference>
<dbReference type="GO" id="GO:0005886">
    <property type="term" value="C:plasma membrane"/>
    <property type="evidence" value="ECO:0007669"/>
    <property type="project" value="TreeGrafter"/>
</dbReference>
<protein>
    <submittedName>
        <fullName evidence="3">YdcF family protein</fullName>
    </submittedName>
</protein>
<dbReference type="PANTHER" id="PTHR30336">
    <property type="entry name" value="INNER MEMBRANE PROTEIN, PROBABLE PERMEASE"/>
    <property type="match status" value="1"/>
</dbReference>
<dbReference type="Gene3D" id="3.40.50.620">
    <property type="entry name" value="HUPs"/>
    <property type="match status" value="1"/>
</dbReference>
<dbReference type="PANTHER" id="PTHR30336:SF4">
    <property type="entry name" value="ENVELOPE BIOGENESIS FACTOR ELYC"/>
    <property type="match status" value="1"/>
</dbReference>
<evidence type="ECO:0000256" key="1">
    <source>
        <dbReference type="SAM" id="Phobius"/>
    </source>
</evidence>
<keyword evidence="1" id="KW-1133">Transmembrane helix</keyword>
<dbReference type="CDD" id="cd06259">
    <property type="entry name" value="YdcF-like"/>
    <property type="match status" value="1"/>
</dbReference>
<dbReference type="AlphaFoldDB" id="A0A4P8L1F0"/>
<dbReference type="InterPro" id="IPR051599">
    <property type="entry name" value="Cell_Envelope_Assoc"/>
</dbReference>
<evidence type="ECO:0000259" key="2">
    <source>
        <dbReference type="Pfam" id="PF02698"/>
    </source>
</evidence>
<keyword evidence="1" id="KW-0812">Transmembrane</keyword>
<dbReference type="GO" id="GO:0000270">
    <property type="term" value="P:peptidoglycan metabolic process"/>
    <property type="evidence" value="ECO:0007669"/>
    <property type="project" value="TreeGrafter"/>
</dbReference>
<dbReference type="InterPro" id="IPR014729">
    <property type="entry name" value="Rossmann-like_a/b/a_fold"/>
</dbReference>
<feature type="transmembrane region" description="Helical" evidence="1">
    <location>
        <begin position="38"/>
        <end position="56"/>
    </location>
</feature>
<dbReference type="EMBL" id="CP040098">
    <property type="protein sequence ID" value="QCQ21687.1"/>
    <property type="molecule type" value="Genomic_DNA"/>
</dbReference>
<reference evidence="3 4" key="1">
    <citation type="submission" date="2019-05" db="EMBL/GenBank/DDBJ databases">
        <title>The Complete Genome Sequence of the n-alkane-degrading Desulfoglaeba alkanexedens ALDC reveals multiple alkylsuccinate synthase gene clusters.</title>
        <authorList>
            <person name="Callaghan A.V."/>
            <person name="Davidova I.A."/>
            <person name="Duncan K.E."/>
            <person name="Morris B."/>
            <person name="McInerney M.J."/>
        </authorList>
    </citation>
    <scope>NUCLEOTIDE SEQUENCE [LARGE SCALE GENOMIC DNA]</scope>
    <source>
        <strain evidence="3 4">ALDC</strain>
    </source>
</reference>
<dbReference type="OrthoDB" id="9809813at2"/>
<organism evidence="3 4">
    <name type="scientific">Desulfoglaeba alkanexedens ALDC</name>
    <dbReference type="NCBI Taxonomy" id="980445"/>
    <lineage>
        <taxon>Bacteria</taxon>
        <taxon>Pseudomonadati</taxon>
        <taxon>Thermodesulfobacteriota</taxon>
        <taxon>Syntrophobacteria</taxon>
        <taxon>Syntrophobacterales</taxon>
        <taxon>Syntrophobacteraceae</taxon>
        <taxon>Desulfoglaeba</taxon>
    </lineage>
</organism>
<name>A0A4P8L1F0_9BACT</name>
<accession>A0A4P8L1F0</accession>
<sequence>MYLLSQLLSHLILPPGLFILLLLAAGVLLHLDRRKASGLLLGVATLGLYLLSVSPVKDLLLQPLENAYPYPDGDKLHCDAIVIHGGGLGARDPSANGLPSLKGWSLRRMHAGAALAKRFEGAVVILAGGQGRDKTVPPESHVLAEYLKTAGIRPDRLVTEDQSRNTRENVLFVRSLLDGLRVSNVCVVTSAFHLPRTMALYERLGLDVTPIPCDIMTGSAPPSPWDWLPTMAGLRGSALALHEYLGLVYYRLRGWI</sequence>